<evidence type="ECO:0000256" key="4">
    <source>
        <dbReference type="SAM" id="MobiDB-lite"/>
    </source>
</evidence>
<evidence type="ECO:0000256" key="1">
    <source>
        <dbReference type="ARBA" id="ARBA00022443"/>
    </source>
</evidence>
<dbReference type="GO" id="GO:0030838">
    <property type="term" value="P:positive regulation of actin filament polymerization"/>
    <property type="evidence" value="ECO:0000318"/>
    <property type="project" value="GO_Central"/>
</dbReference>
<feature type="domain" description="SH3" evidence="5">
    <location>
        <begin position="270"/>
        <end position="331"/>
    </location>
</feature>
<dbReference type="SUPFAM" id="SSF50044">
    <property type="entry name" value="SH3-domain"/>
    <property type="match status" value="1"/>
</dbReference>
<dbReference type="HOGENOM" id="CLU_702723_0_0_1"/>
<dbReference type="GO" id="GO:0051017">
    <property type="term" value="P:actin filament bundle assembly"/>
    <property type="evidence" value="ECO:0000318"/>
    <property type="project" value="GO_Central"/>
</dbReference>
<dbReference type="GeneID" id="6750761"/>
<dbReference type="KEGG" id="tad:TRIADDRAFT_53684"/>
<dbReference type="CDD" id="cd07605">
    <property type="entry name" value="I-BAR_IMD"/>
    <property type="match status" value="1"/>
</dbReference>
<protein>
    <recommendedName>
        <fullName evidence="5">SH3 domain-containing protein</fullName>
    </recommendedName>
</protein>
<name>B3RPW2_TRIAD</name>
<dbReference type="GO" id="GO:0007009">
    <property type="term" value="P:plasma membrane organization"/>
    <property type="evidence" value="ECO:0007669"/>
    <property type="project" value="InterPro"/>
</dbReference>
<dbReference type="eggNOG" id="KOG2642">
    <property type="taxonomic scope" value="Eukaryota"/>
</dbReference>
<evidence type="ECO:0000259" key="5">
    <source>
        <dbReference type="PROSITE" id="PS50002"/>
    </source>
</evidence>
<dbReference type="PROSITE" id="PS50002">
    <property type="entry name" value="SH3"/>
    <property type="match status" value="1"/>
</dbReference>
<dbReference type="GO" id="GO:0005654">
    <property type="term" value="C:nucleoplasm"/>
    <property type="evidence" value="ECO:0000318"/>
    <property type="project" value="GO_Central"/>
</dbReference>
<dbReference type="AlphaFoldDB" id="B3RPW2"/>
<dbReference type="OrthoDB" id="3800937at2759"/>
<feature type="coiled-coil region" evidence="3">
    <location>
        <begin position="151"/>
        <end position="178"/>
    </location>
</feature>
<dbReference type="Gene3D" id="1.20.1270.60">
    <property type="entry name" value="Arfaptin homology (AH) domain/BAR domain"/>
    <property type="match status" value="1"/>
</dbReference>
<dbReference type="InterPro" id="IPR001452">
    <property type="entry name" value="SH3_domain"/>
</dbReference>
<dbReference type="RefSeq" id="XP_002109546.1">
    <property type="nucleotide sequence ID" value="XM_002109510.1"/>
</dbReference>
<dbReference type="CTD" id="6750761"/>
<keyword evidence="1 2" id="KW-0728">SH3 domain</keyword>
<dbReference type="EMBL" id="DS985242">
    <property type="protein sequence ID" value="EDV27712.1"/>
    <property type="molecule type" value="Genomic_DNA"/>
</dbReference>
<dbReference type="InterPro" id="IPR027267">
    <property type="entry name" value="AH/BAR_dom_sf"/>
</dbReference>
<dbReference type="SMART" id="SM00326">
    <property type="entry name" value="SH3"/>
    <property type="match status" value="1"/>
</dbReference>
<dbReference type="Pfam" id="PF00018">
    <property type="entry name" value="SH3_1"/>
    <property type="match status" value="1"/>
</dbReference>
<dbReference type="STRING" id="10228.B3RPW2"/>
<dbReference type="InterPro" id="IPR027681">
    <property type="entry name" value="IRSp53/IRTKS/Pinkbar"/>
</dbReference>
<dbReference type="Pfam" id="PF08397">
    <property type="entry name" value="IMD"/>
    <property type="match status" value="1"/>
</dbReference>
<proteinExistence type="predicted"/>
<feature type="region of interest" description="Disordered" evidence="4">
    <location>
        <begin position="351"/>
        <end position="393"/>
    </location>
</feature>
<evidence type="ECO:0000256" key="3">
    <source>
        <dbReference type="SAM" id="Coils"/>
    </source>
</evidence>
<dbReference type="GO" id="GO:0005829">
    <property type="term" value="C:cytosol"/>
    <property type="evidence" value="ECO:0000318"/>
    <property type="project" value="GO_Central"/>
</dbReference>
<dbReference type="SUPFAM" id="SSF103657">
    <property type="entry name" value="BAR/IMD domain-like"/>
    <property type="match status" value="1"/>
</dbReference>
<keyword evidence="7" id="KW-1185">Reference proteome</keyword>
<evidence type="ECO:0000256" key="2">
    <source>
        <dbReference type="PROSITE-ProRule" id="PRU00192"/>
    </source>
</evidence>
<dbReference type="PhylomeDB" id="B3RPW2"/>
<keyword evidence="3" id="KW-0175">Coiled coil</keyword>
<evidence type="ECO:0000313" key="6">
    <source>
        <dbReference type="EMBL" id="EDV27712.1"/>
    </source>
</evidence>
<dbReference type="PANTHER" id="PTHR14206">
    <property type="entry name" value="BRAIN-SPECIFIC ANGIOGENESIS INHIBITOR 1-ASSOCIATED PROTEIN 2"/>
    <property type="match status" value="1"/>
</dbReference>
<dbReference type="OMA" id="YQAEHRS"/>
<organism evidence="6 7">
    <name type="scientific">Trichoplax adhaerens</name>
    <name type="common">Trichoplax reptans</name>
    <dbReference type="NCBI Taxonomy" id="10228"/>
    <lineage>
        <taxon>Eukaryota</taxon>
        <taxon>Metazoa</taxon>
        <taxon>Placozoa</taxon>
        <taxon>Uniplacotomia</taxon>
        <taxon>Trichoplacea</taxon>
        <taxon>Trichoplacidae</taxon>
        <taxon>Trichoplax</taxon>
    </lineage>
</organism>
<feature type="compositionally biased region" description="Polar residues" evidence="4">
    <location>
        <begin position="371"/>
        <end position="393"/>
    </location>
</feature>
<reference evidence="6 7" key="1">
    <citation type="journal article" date="2008" name="Nature">
        <title>The Trichoplax genome and the nature of placozoans.</title>
        <authorList>
            <person name="Srivastava M."/>
            <person name="Begovic E."/>
            <person name="Chapman J."/>
            <person name="Putnam N.H."/>
            <person name="Hellsten U."/>
            <person name="Kawashima T."/>
            <person name="Kuo A."/>
            <person name="Mitros T."/>
            <person name="Salamov A."/>
            <person name="Carpenter M.L."/>
            <person name="Signorovitch A.Y."/>
            <person name="Moreno M.A."/>
            <person name="Kamm K."/>
            <person name="Grimwood J."/>
            <person name="Schmutz J."/>
            <person name="Shapiro H."/>
            <person name="Grigoriev I.V."/>
            <person name="Buss L.W."/>
            <person name="Schierwater B."/>
            <person name="Dellaporta S.L."/>
            <person name="Rokhsar D.S."/>
        </authorList>
    </citation>
    <scope>NUCLEOTIDE SEQUENCE [LARGE SCALE GENOMIC DNA]</scope>
    <source>
        <strain evidence="6 7">Grell-BS-1999</strain>
    </source>
</reference>
<evidence type="ECO:0000313" key="7">
    <source>
        <dbReference type="Proteomes" id="UP000009022"/>
    </source>
</evidence>
<sequence>MDIPDTYDIYIFWNVNEKVHPALRELLIASRGYQKAQQELDKAHNVFVDCLAKIERMAKTSSGPSKEIGDAIGGIVDYYKESEKSKQQLSKAFYGEYILPLETTLEAQIHNITKINKVFSSNFKAKCDGLDKARGELKKVKRKSQGKKGITGKYEEKVNDCEAEYNKKQNELEAYTVLEFERALNEERKRYCMVLDYTCEALSRESTNYAKNHNFLKDRIPAWRALFRDEASMAQQKQSIDSLDSNDMLLRSHSLVHALTQRKEVTDLAQNSQTLVALYDLDADTQDKLALHEGDNIKTLGQPANGWQYGTNTNTGRSGWFPLTYTGRESPSNRTKRGGSLAEVGQTIDYASHRRQSSSRIEQVGPATISPIGTTPFQYDISSPSTSPVIYTN</sequence>
<dbReference type="InterPro" id="IPR036028">
    <property type="entry name" value="SH3-like_dom_sf"/>
</dbReference>
<dbReference type="Gene3D" id="2.30.30.40">
    <property type="entry name" value="SH3 Domains"/>
    <property type="match status" value="1"/>
</dbReference>
<dbReference type="InterPro" id="IPR013606">
    <property type="entry name" value="I-BAR_dom"/>
</dbReference>
<gene>
    <name evidence="6" type="ORF">TRIADDRAFT_53684</name>
</gene>
<dbReference type="InParanoid" id="B3RPW2"/>
<accession>B3RPW2</accession>
<dbReference type="GO" id="GO:0051764">
    <property type="term" value="P:actin crosslink formation"/>
    <property type="evidence" value="ECO:0000318"/>
    <property type="project" value="GO_Central"/>
</dbReference>
<dbReference type="Proteomes" id="UP000009022">
    <property type="component" value="Unassembled WGS sequence"/>
</dbReference>
<dbReference type="PANTHER" id="PTHR14206:SF7">
    <property type="entry name" value="INSULIN RECEPTOR SUBSTRATE 53 KDA, ISOFORM A"/>
    <property type="match status" value="1"/>
</dbReference>